<feature type="chain" id="PRO_5040161166" evidence="2">
    <location>
        <begin position="24"/>
        <end position="256"/>
    </location>
</feature>
<dbReference type="Proteomes" id="UP001152484">
    <property type="component" value="Unassembled WGS sequence"/>
</dbReference>
<evidence type="ECO:0000256" key="1">
    <source>
        <dbReference type="SAM" id="Phobius"/>
    </source>
</evidence>
<evidence type="ECO:0000313" key="4">
    <source>
        <dbReference type="Proteomes" id="UP001152484"/>
    </source>
</evidence>
<comment type="caution">
    <text evidence="3">The sequence shown here is derived from an EMBL/GenBank/DDBJ whole genome shotgun (WGS) entry which is preliminary data.</text>
</comment>
<dbReference type="EMBL" id="CAMAPE010000008">
    <property type="protein sequence ID" value="CAH9072801.1"/>
    <property type="molecule type" value="Genomic_DNA"/>
</dbReference>
<keyword evidence="1" id="KW-1133">Transmembrane helix</keyword>
<evidence type="ECO:0000313" key="3">
    <source>
        <dbReference type="EMBL" id="CAH9072801.1"/>
    </source>
</evidence>
<organism evidence="3 4">
    <name type="scientific">Cuscuta europaea</name>
    <name type="common">European dodder</name>
    <dbReference type="NCBI Taxonomy" id="41803"/>
    <lineage>
        <taxon>Eukaryota</taxon>
        <taxon>Viridiplantae</taxon>
        <taxon>Streptophyta</taxon>
        <taxon>Embryophyta</taxon>
        <taxon>Tracheophyta</taxon>
        <taxon>Spermatophyta</taxon>
        <taxon>Magnoliopsida</taxon>
        <taxon>eudicotyledons</taxon>
        <taxon>Gunneridae</taxon>
        <taxon>Pentapetalae</taxon>
        <taxon>asterids</taxon>
        <taxon>lamiids</taxon>
        <taxon>Solanales</taxon>
        <taxon>Convolvulaceae</taxon>
        <taxon>Cuscuteae</taxon>
        <taxon>Cuscuta</taxon>
        <taxon>Cuscuta subgen. Cuscuta</taxon>
    </lineage>
</organism>
<protein>
    <submittedName>
        <fullName evidence="3">Uncharacterized protein</fullName>
    </submittedName>
</protein>
<dbReference type="AlphaFoldDB" id="A0A9P0YRM6"/>
<name>A0A9P0YRM6_CUSEU</name>
<keyword evidence="1" id="KW-0472">Membrane</keyword>
<feature type="transmembrane region" description="Helical" evidence="1">
    <location>
        <begin position="71"/>
        <end position="89"/>
    </location>
</feature>
<keyword evidence="2" id="KW-0732">Signal</keyword>
<keyword evidence="1" id="KW-0812">Transmembrane</keyword>
<accession>A0A9P0YRM6</accession>
<reference evidence="3" key="1">
    <citation type="submission" date="2022-07" db="EMBL/GenBank/DDBJ databases">
        <authorList>
            <person name="Macas J."/>
            <person name="Novak P."/>
            <person name="Neumann P."/>
        </authorList>
    </citation>
    <scope>NUCLEOTIDE SEQUENCE</scope>
</reference>
<gene>
    <name evidence="3" type="ORF">CEURO_LOCUS4524</name>
</gene>
<dbReference type="PROSITE" id="PS51257">
    <property type="entry name" value="PROKAR_LIPOPROTEIN"/>
    <property type="match status" value="1"/>
</dbReference>
<keyword evidence="4" id="KW-1185">Reference proteome</keyword>
<feature type="transmembrane region" description="Helical" evidence="1">
    <location>
        <begin position="47"/>
        <end position="64"/>
    </location>
</feature>
<feature type="transmembrane region" description="Helical" evidence="1">
    <location>
        <begin position="101"/>
        <end position="117"/>
    </location>
</feature>
<feature type="signal peptide" evidence="2">
    <location>
        <begin position="1"/>
        <end position="23"/>
    </location>
</feature>
<feature type="transmembrane region" description="Helical" evidence="1">
    <location>
        <begin position="138"/>
        <end position="157"/>
    </location>
</feature>
<evidence type="ECO:0000256" key="2">
    <source>
        <dbReference type="SAM" id="SignalP"/>
    </source>
</evidence>
<dbReference type="OrthoDB" id="1304731at2759"/>
<sequence length="256" mass="29494">MTLKIHTIVSLCALMSCAAQMRAQDDQPQNFPPPWNNPGKYTLPITIPIFGVIILGILITVLLFKRKSISSHGLIFGFWMLMWFGSVALNTWDIPHVSKSIVGFNIIVNILGLIYWIRLGMTEYKRKNTWPFNLMFEIGAWFSMFTLSCVEVFVLLLVGKKQYNQVANWYPVAIASITMLENLWTKGKEIRAQRLKSQLVKDVENAFHEFIEVCMKDPQSCNITEFDQKLNDFTKLFDVLVAQQREYLSVAQQKMA</sequence>
<proteinExistence type="predicted"/>
<feature type="transmembrane region" description="Helical" evidence="1">
    <location>
        <begin position="169"/>
        <end position="185"/>
    </location>
</feature>